<dbReference type="InterPro" id="IPR020019">
    <property type="entry name" value="AcTrfase_PglD-like"/>
</dbReference>
<dbReference type="EMBL" id="FKIF01000002">
    <property type="protein sequence ID" value="SAI67132.1"/>
    <property type="molecule type" value="Genomic_DNA"/>
</dbReference>
<dbReference type="SUPFAM" id="SSF51161">
    <property type="entry name" value="Trimeric LpxA-like enzymes"/>
    <property type="match status" value="1"/>
</dbReference>
<dbReference type="Pfam" id="PF00132">
    <property type="entry name" value="Hexapep"/>
    <property type="match status" value="1"/>
</dbReference>
<keyword evidence="2" id="KW-0012">Acyltransferase</keyword>
<evidence type="ECO:0000313" key="3">
    <source>
        <dbReference type="Proteomes" id="UP000076848"/>
    </source>
</evidence>
<dbReference type="STRING" id="288768.SAMEA3906486_01340"/>
<gene>
    <name evidence="2" type="ORF">SAMEA3906486_01340</name>
</gene>
<keyword evidence="2" id="KW-0808">Transferase</keyword>
<reference evidence="2 3" key="1">
    <citation type="submission" date="2016-04" db="EMBL/GenBank/DDBJ databases">
        <authorList>
            <consortium name="Pathogen Informatics"/>
        </authorList>
    </citation>
    <scope>NUCLEOTIDE SEQUENCE [LARGE SCALE GENOMIC DNA]</scope>
    <source>
        <strain evidence="2 3">H050680373</strain>
    </source>
</reference>
<comment type="similarity">
    <text evidence="1">Belongs to the transferase hexapeptide repeat family.</text>
</comment>
<dbReference type="CDD" id="cd03360">
    <property type="entry name" value="LbH_AT_putative"/>
    <property type="match status" value="1"/>
</dbReference>
<organism evidence="2 3">
    <name type="scientific">Bordetella ansorpii</name>
    <dbReference type="NCBI Taxonomy" id="288768"/>
    <lineage>
        <taxon>Bacteria</taxon>
        <taxon>Pseudomonadati</taxon>
        <taxon>Pseudomonadota</taxon>
        <taxon>Betaproteobacteria</taxon>
        <taxon>Burkholderiales</taxon>
        <taxon>Alcaligenaceae</taxon>
        <taxon>Bordetella</taxon>
    </lineage>
</organism>
<dbReference type="PANTHER" id="PTHR43300:SF4">
    <property type="entry name" value="ACYL-[ACYL-CARRIER-PROTEIN]--UDP-N-ACETYLGLUCOSAMINE O-ACYLTRANSFERASE"/>
    <property type="match status" value="1"/>
</dbReference>
<proteinExistence type="inferred from homology"/>
<sequence length="228" mass="25290">MTTMTKDRKLVIIGDSAFAEVAYEYFTHDSCYEVVGFSVESAYLQKTQMFGLPVVPFESIESHFAPGEVDFYAALVYSQLNRLRTRLYRQAKAKGYAPASYVSSRAFVWRNVQVGEHCFIFEDNTVQPFASIGDNVVLWSGNHIGHHSRIHDNCFVSSHVVVSGFTEIGANSFLGVNAAIANNLVVGPDNWIGPGVCIAKDTGPAQLIRVEQPEPAKVSTLRFFKVKE</sequence>
<dbReference type="GO" id="GO:0016746">
    <property type="term" value="F:acyltransferase activity"/>
    <property type="evidence" value="ECO:0007669"/>
    <property type="project" value="UniProtKB-KW"/>
</dbReference>
<dbReference type="PANTHER" id="PTHR43300">
    <property type="entry name" value="ACETYLTRANSFERASE"/>
    <property type="match status" value="1"/>
</dbReference>
<dbReference type="AlphaFoldDB" id="A0A157S9N5"/>
<dbReference type="Proteomes" id="UP000076848">
    <property type="component" value="Unassembled WGS sequence"/>
</dbReference>
<accession>A0A157S9N5</accession>
<evidence type="ECO:0000313" key="2">
    <source>
        <dbReference type="EMBL" id="SAI67132.1"/>
    </source>
</evidence>
<protein>
    <submittedName>
        <fullName evidence="2">UDP-3-O-[3-hydroxymyristoyl] glucosamine N-acyltransferase</fullName>
    </submittedName>
</protein>
<dbReference type="Gene3D" id="2.160.10.10">
    <property type="entry name" value="Hexapeptide repeat proteins"/>
    <property type="match status" value="1"/>
</dbReference>
<dbReference type="InterPro" id="IPR011004">
    <property type="entry name" value="Trimer_LpxA-like_sf"/>
</dbReference>
<dbReference type="RefSeq" id="WP_330999992.1">
    <property type="nucleotide sequence ID" value="NZ_FKIF01000002.1"/>
</dbReference>
<evidence type="ECO:0000256" key="1">
    <source>
        <dbReference type="ARBA" id="ARBA00007274"/>
    </source>
</evidence>
<keyword evidence="3" id="KW-1185">Reference proteome</keyword>
<name>A0A157S9N5_9BORD</name>
<dbReference type="InterPro" id="IPR050179">
    <property type="entry name" value="Trans_hexapeptide_repeat"/>
</dbReference>
<dbReference type="InterPro" id="IPR001451">
    <property type="entry name" value="Hexapep"/>
</dbReference>